<name>A0A8S3G664_9BILA</name>
<protein>
    <submittedName>
        <fullName evidence="1">Uncharacterized protein</fullName>
    </submittedName>
</protein>
<dbReference type="InterPro" id="IPR029058">
    <property type="entry name" value="AB_hydrolase_fold"/>
</dbReference>
<organism evidence="1 3">
    <name type="scientific">Rotaria magnacalcarata</name>
    <dbReference type="NCBI Taxonomy" id="392030"/>
    <lineage>
        <taxon>Eukaryota</taxon>
        <taxon>Metazoa</taxon>
        <taxon>Spiralia</taxon>
        <taxon>Gnathifera</taxon>
        <taxon>Rotifera</taxon>
        <taxon>Eurotatoria</taxon>
        <taxon>Bdelloidea</taxon>
        <taxon>Philodinida</taxon>
        <taxon>Philodinidae</taxon>
        <taxon>Rotaria</taxon>
    </lineage>
</organism>
<reference evidence="1" key="1">
    <citation type="submission" date="2021-02" db="EMBL/GenBank/DDBJ databases">
        <authorList>
            <person name="Nowell W R."/>
        </authorList>
    </citation>
    <scope>NUCLEOTIDE SEQUENCE</scope>
</reference>
<dbReference type="Proteomes" id="UP000681720">
    <property type="component" value="Unassembled WGS sequence"/>
</dbReference>
<dbReference type="EMBL" id="CAJOBJ010362668">
    <property type="protein sequence ID" value="CAF5219100.1"/>
    <property type="molecule type" value="Genomic_DNA"/>
</dbReference>
<gene>
    <name evidence="1" type="ORF">BYL167_LOCUS72400</name>
    <name evidence="2" type="ORF">GIL414_LOCUS83307</name>
</gene>
<evidence type="ECO:0000313" key="2">
    <source>
        <dbReference type="EMBL" id="CAF5219100.1"/>
    </source>
</evidence>
<dbReference type="AlphaFoldDB" id="A0A8S3G664"/>
<evidence type="ECO:0000313" key="1">
    <source>
        <dbReference type="EMBL" id="CAF5151707.1"/>
    </source>
</evidence>
<dbReference type="EMBL" id="CAJOBH010258183">
    <property type="protein sequence ID" value="CAF5151707.1"/>
    <property type="molecule type" value="Genomic_DNA"/>
</dbReference>
<proteinExistence type="predicted"/>
<accession>A0A8S3G664</accession>
<evidence type="ECO:0000313" key="3">
    <source>
        <dbReference type="Proteomes" id="UP000681967"/>
    </source>
</evidence>
<comment type="caution">
    <text evidence="1">The sequence shown here is derived from an EMBL/GenBank/DDBJ whole genome shotgun (WGS) entry which is preliminary data.</text>
</comment>
<dbReference type="Gene3D" id="3.40.50.1820">
    <property type="entry name" value="alpha/beta hydrolase"/>
    <property type="match status" value="1"/>
</dbReference>
<dbReference type="Proteomes" id="UP000681967">
    <property type="component" value="Unassembled WGS sequence"/>
</dbReference>
<sequence>MHTSKLKADIVVNVKAMRCAATMISSQVTIYEIENAKHDIFLSKQSVREKAFGLMFRWLRYLEEDW</sequence>